<evidence type="ECO:0000256" key="1">
    <source>
        <dbReference type="SAM" id="Phobius"/>
    </source>
</evidence>
<organism evidence="2 3">
    <name type="scientific">Polyangium mundeleinium</name>
    <dbReference type="NCBI Taxonomy" id="2995306"/>
    <lineage>
        <taxon>Bacteria</taxon>
        <taxon>Pseudomonadati</taxon>
        <taxon>Myxococcota</taxon>
        <taxon>Polyangia</taxon>
        <taxon>Polyangiales</taxon>
        <taxon>Polyangiaceae</taxon>
        <taxon>Polyangium</taxon>
    </lineage>
</organism>
<proteinExistence type="predicted"/>
<gene>
    <name evidence="2" type="ORF">POL67_14925</name>
</gene>
<comment type="caution">
    <text evidence="2">The sequence shown here is derived from an EMBL/GenBank/DDBJ whole genome shotgun (WGS) entry which is preliminary data.</text>
</comment>
<keyword evidence="1" id="KW-0472">Membrane</keyword>
<evidence type="ECO:0000313" key="3">
    <source>
        <dbReference type="Proteomes" id="UP001221411"/>
    </source>
</evidence>
<dbReference type="RefSeq" id="WP_271918026.1">
    <property type="nucleotide sequence ID" value="NZ_JAQNDO010000001.1"/>
</dbReference>
<evidence type="ECO:0008006" key="4">
    <source>
        <dbReference type="Google" id="ProtNLM"/>
    </source>
</evidence>
<dbReference type="EMBL" id="JAQNDO010000001">
    <property type="protein sequence ID" value="MDC0742647.1"/>
    <property type="molecule type" value="Genomic_DNA"/>
</dbReference>
<keyword evidence="3" id="KW-1185">Reference proteome</keyword>
<keyword evidence="1" id="KW-1133">Transmembrane helix</keyword>
<feature type="transmembrane region" description="Helical" evidence="1">
    <location>
        <begin position="12"/>
        <end position="36"/>
    </location>
</feature>
<keyword evidence="1" id="KW-0812">Transmembrane</keyword>
<protein>
    <recommendedName>
        <fullName evidence="4">DUF4333 domain-containing protein</fullName>
    </recommendedName>
</protein>
<accession>A0ABT5EP03</accession>
<reference evidence="2 3" key="1">
    <citation type="submission" date="2022-11" db="EMBL/GenBank/DDBJ databases">
        <title>Minimal conservation of predation-associated metabolite biosynthetic gene clusters underscores biosynthetic potential of Myxococcota including descriptions for ten novel species: Archangium lansinium sp. nov., Myxococcus landrumus sp. nov., Nannocystis bai.</title>
        <authorList>
            <person name="Ahearne A."/>
            <person name="Stevens C."/>
            <person name="Dowd S."/>
        </authorList>
    </citation>
    <scope>NUCLEOTIDE SEQUENCE [LARGE SCALE GENOMIC DNA]</scope>
    <source>
        <strain evidence="2 3">RJM3</strain>
    </source>
</reference>
<sequence>MNRRPLRPGLPGVFAATSALVFPGLVTVAVSGFVAMGCLDRPIDTVDPRITSTIVEVVPHSGVDKIDIVLGIDNSASMADKQQILAQAVPDLVESLVNPPCIDEAGLPLAEAAQPKSPKEDCPKGSRREFEPVLDIHIGIVSSSLGGHGGGHCPDLQSDLSCANEKVSKNDRGQLVSRADPCVAGEVVPTYADKGFLAWDPEEKLNPPGETNLGTLDGVEPGLVPALADMVSGTGQVGCGYESQLESIYRFLVDPEPYDTIEASSGYVKVSGRDDTLLDQRKDFLRPDSLVAILMLSDENDCSIKETGFYYRASHTDAMPRPRAECAADPNDKCCTSCGLKAPEGCPPDPGCFDAQGNVMLLTKSEDPVDLRCFDQKHRFGVDFLYPTDRYVKAFSSPEITTRSGEIVENPLFPKARPAEGVPVVRTPDLVFLAGIVGVPWQDIARDPADLTKGLKNSRQLAEDGTWDVILGDPAKGTLPTDPLMHESTAARHGQHPITGEQTDMTPESPLGNTINGHEYDTLGEDLQYACIFELPEATDCSNDAKCAECRDGTANNPLCDPAAPTMRVRAKAYPGLRQLGVLRGLGDQGIVGSVCPKQVEDRTSSDYGYRPAIGALIDRLKSKIGGPCLPRTLDRNDDDAVNCLLIEARPTGGACSCDSDHARLPVAPEHAAAIDEAKARSPESNWDCFCQIPQLADEELTICQNDVSDDPVTPAGKPVSGFCYVDASTDPPVGNPALVARCADSERRMIRLVGEGEPSQGATLFVTCSGDSSP</sequence>
<dbReference type="Proteomes" id="UP001221411">
    <property type="component" value="Unassembled WGS sequence"/>
</dbReference>
<name>A0ABT5EP03_9BACT</name>
<evidence type="ECO:0000313" key="2">
    <source>
        <dbReference type="EMBL" id="MDC0742647.1"/>
    </source>
</evidence>